<evidence type="ECO:0008006" key="7">
    <source>
        <dbReference type="Google" id="ProtNLM"/>
    </source>
</evidence>
<dbReference type="PROSITE" id="PS51375">
    <property type="entry name" value="PPR"/>
    <property type="match status" value="3"/>
</dbReference>
<dbReference type="Gramene" id="BGIOSGA027785-TA">
    <property type="protein sequence ID" value="BGIOSGA027785-PA"/>
    <property type="gene ID" value="BGIOSGA027785"/>
</dbReference>
<dbReference type="NCBIfam" id="TIGR00756">
    <property type="entry name" value="PPR"/>
    <property type="match status" value="2"/>
</dbReference>
<keyword evidence="2" id="KW-0677">Repeat</keyword>
<dbReference type="InterPro" id="IPR050872">
    <property type="entry name" value="PPR_P_subfamily"/>
</dbReference>
<dbReference type="Pfam" id="PF13041">
    <property type="entry name" value="PPR_2"/>
    <property type="match status" value="2"/>
</dbReference>
<evidence type="ECO:0000313" key="5">
    <source>
        <dbReference type="EMBL" id="EEC82785.1"/>
    </source>
</evidence>
<dbReference type="OMA" id="TICIHAQ"/>
<evidence type="ECO:0000256" key="4">
    <source>
        <dbReference type="PROSITE-ProRule" id="PRU00708"/>
    </source>
</evidence>
<dbReference type="PANTHER" id="PTHR46128:SF358">
    <property type="entry name" value="TETRATRICOPEPTIDE REPEAT (TPR)-LIKE SUPERFAMILY PROTEIN"/>
    <property type="match status" value="1"/>
</dbReference>
<organism evidence="5 6">
    <name type="scientific">Oryza sativa subsp. indica</name>
    <name type="common">Rice</name>
    <dbReference type="NCBI Taxonomy" id="39946"/>
    <lineage>
        <taxon>Eukaryota</taxon>
        <taxon>Viridiplantae</taxon>
        <taxon>Streptophyta</taxon>
        <taxon>Embryophyta</taxon>
        <taxon>Tracheophyta</taxon>
        <taxon>Spermatophyta</taxon>
        <taxon>Magnoliopsida</taxon>
        <taxon>Liliopsida</taxon>
        <taxon>Poales</taxon>
        <taxon>Poaceae</taxon>
        <taxon>BOP clade</taxon>
        <taxon>Oryzoideae</taxon>
        <taxon>Oryzeae</taxon>
        <taxon>Oryzinae</taxon>
        <taxon>Oryza</taxon>
        <taxon>Oryza sativa</taxon>
    </lineage>
</organism>
<reference evidence="5 6" key="1">
    <citation type="journal article" date="2005" name="PLoS Biol.">
        <title>The genomes of Oryza sativa: a history of duplications.</title>
        <authorList>
            <person name="Yu J."/>
            <person name="Wang J."/>
            <person name="Lin W."/>
            <person name="Li S."/>
            <person name="Li H."/>
            <person name="Zhou J."/>
            <person name="Ni P."/>
            <person name="Dong W."/>
            <person name="Hu S."/>
            <person name="Zeng C."/>
            <person name="Zhang J."/>
            <person name="Zhang Y."/>
            <person name="Li R."/>
            <person name="Xu Z."/>
            <person name="Li S."/>
            <person name="Li X."/>
            <person name="Zheng H."/>
            <person name="Cong L."/>
            <person name="Lin L."/>
            <person name="Yin J."/>
            <person name="Geng J."/>
            <person name="Li G."/>
            <person name="Shi J."/>
            <person name="Liu J."/>
            <person name="Lv H."/>
            <person name="Li J."/>
            <person name="Wang J."/>
            <person name="Deng Y."/>
            <person name="Ran L."/>
            <person name="Shi X."/>
            <person name="Wang X."/>
            <person name="Wu Q."/>
            <person name="Li C."/>
            <person name="Ren X."/>
            <person name="Wang J."/>
            <person name="Wang X."/>
            <person name="Li D."/>
            <person name="Liu D."/>
            <person name="Zhang X."/>
            <person name="Ji Z."/>
            <person name="Zhao W."/>
            <person name="Sun Y."/>
            <person name="Zhang Z."/>
            <person name="Bao J."/>
            <person name="Han Y."/>
            <person name="Dong L."/>
            <person name="Ji J."/>
            <person name="Chen P."/>
            <person name="Wu S."/>
            <person name="Liu J."/>
            <person name="Xiao Y."/>
            <person name="Bu D."/>
            <person name="Tan J."/>
            <person name="Yang L."/>
            <person name="Ye C."/>
            <person name="Zhang J."/>
            <person name="Xu J."/>
            <person name="Zhou Y."/>
            <person name="Yu Y."/>
            <person name="Zhang B."/>
            <person name="Zhuang S."/>
            <person name="Wei H."/>
            <person name="Liu B."/>
            <person name="Lei M."/>
            <person name="Yu H."/>
            <person name="Li Y."/>
            <person name="Xu H."/>
            <person name="Wei S."/>
            <person name="He X."/>
            <person name="Fang L."/>
            <person name="Zhang Z."/>
            <person name="Zhang Y."/>
            <person name="Huang X."/>
            <person name="Su Z."/>
            <person name="Tong W."/>
            <person name="Li J."/>
            <person name="Tong Z."/>
            <person name="Li S."/>
            <person name="Ye J."/>
            <person name="Wang L."/>
            <person name="Fang L."/>
            <person name="Lei T."/>
            <person name="Chen C."/>
            <person name="Chen H."/>
            <person name="Xu Z."/>
            <person name="Li H."/>
            <person name="Huang H."/>
            <person name="Zhang F."/>
            <person name="Xu H."/>
            <person name="Li N."/>
            <person name="Zhao C."/>
            <person name="Li S."/>
            <person name="Dong L."/>
            <person name="Huang Y."/>
            <person name="Li L."/>
            <person name="Xi Y."/>
            <person name="Qi Q."/>
            <person name="Li W."/>
            <person name="Zhang B."/>
            <person name="Hu W."/>
            <person name="Zhang Y."/>
            <person name="Tian X."/>
            <person name="Jiao Y."/>
            <person name="Liang X."/>
            <person name="Jin J."/>
            <person name="Gao L."/>
            <person name="Zheng W."/>
            <person name="Hao B."/>
            <person name="Liu S."/>
            <person name="Wang W."/>
            <person name="Yuan L."/>
            <person name="Cao M."/>
            <person name="McDermott J."/>
            <person name="Samudrala R."/>
            <person name="Wang J."/>
            <person name="Wong G.K."/>
            <person name="Yang H."/>
        </authorList>
    </citation>
    <scope>NUCLEOTIDE SEQUENCE [LARGE SCALE GENOMIC DNA]</scope>
    <source>
        <strain evidence="6">cv. 93-11</strain>
    </source>
</reference>
<keyword evidence="6" id="KW-1185">Reference proteome</keyword>
<dbReference type="EMBL" id="CM000133">
    <property type="protein sequence ID" value="EEC82785.1"/>
    <property type="molecule type" value="Genomic_DNA"/>
</dbReference>
<keyword evidence="3" id="KW-0809">Transit peptide</keyword>
<dbReference type="Pfam" id="PF01535">
    <property type="entry name" value="PPR"/>
    <property type="match status" value="1"/>
</dbReference>
<feature type="repeat" description="PPR" evidence="4">
    <location>
        <begin position="90"/>
        <end position="124"/>
    </location>
</feature>
<accession>B8BA41</accession>
<dbReference type="AlphaFoldDB" id="B8BA41"/>
<name>B8BA41_ORYSI</name>
<dbReference type="Gene3D" id="1.25.40.10">
    <property type="entry name" value="Tetratricopeptide repeat domain"/>
    <property type="match status" value="2"/>
</dbReference>
<comment type="similarity">
    <text evidence="1">Belongs to the PPR family. P subfamily.</text>
</comment>
<dbReference type="InterPro" id="IPR002885">
    <property type="entry name" value="PPR_rpt"/>
</dbReference>
<sequence>MSRRVLSAPDGAKVSRFNLMKLQGRQEAAAAGTESHHAHHAFDELLHRPTTSSIVDLNRALSDAARHSPAVAISLFRRMVMVARPKVPPNLITYSVVIDCCSRVGHLDLAFAALGRVIRSGWTAEAITFSPLLKALCDKKRTSEAMDIALRRMPVLGCTPNVFSYTILLKGLCKVDDAMAQFGRLISEGLTPDAVVFRTLIHGLCARDKWDKAEELAVEMIGRGICPNNIFFSTLLNHLCKKEWLQEPKTYLT</sequence>
<dbReference type="Proteomes" id="UP000007015">
    <property type="component" value="Chromosome 8"/>
</dbReference>
<dbReference type="PANTHER" id="PTHR46128">
    <property type="entry name" value="MITOCHONDRIAL GROUP I INTRON SPLICING FACTOR CCM1"/>
    <property type="match status" value="1"/>
</dbReference>
<gene>
    <name evidence="5" type="ORF">OsI_27532</name>
</gene>
<feature type="repeat" description="PPR" evidence="4">
    <location>
        <begin position="193"/>
        <end position="227"/>
    </location>
</feature>
<proteinExistence type="inferred from homology"/>
<dbReference type="InterPro" id="IPR011990">
    <property type="entry name" value="TPR-like_helical_dom_sf"/>
</dbReference>
<evidence type="ECO:0000313" key="6">
    <source>
        <dbReference type="Proteomes" id="UP000007015"/>
    </source>
</evidence>
<protein>
    <recommendedName>
        <fullName evidence="7">Pentatricopeptide repeat-containing protein</fullName>
    </recommendedName>
</protein>
<evidence type="ECO:0000256" key="2">
    <source>
        <dbReference type="ARBA" id="ARBA00022737"/>
    </source>
</evidence>
<dbReference type="STRING" id="39946.B8BA41"/>
<evidence type="ECO:0000256" key="1">
    <source>
        <dbReference type="ARBA" id="ARBA00007626"/>
    </source>
</evidence>
<feature type="repeat" description="PPR" evidence="4">
    <location>
        <begin position="125"/>
        <end position="160"/>
    </location>
</feature>
<evidence type="ECO:0000256" key="3">
    <source>
        <dbReference type="ARBA" id="ARBA00022946"/>
    </source>
</evidence>
<dbReference type="HOGENOM" id="CLU_002706_14_1_1"/>